<keyword evidence="2" id="KW-1185">Reference proteome</keyword>
<name>A0A0D3D772_BRAOL</name>
<dbReference type="HOGENOM" id="CLU_700864_0_0_1"/>
<accession>A0A0D3D772</accession>
<reference evidence="1" key="2">
    <citation type="submission" date="2015-03" db="UniProtKB">
        <authorList>
            <consortium name="EnsemblPlants"/>
        </authorList>
    </citation>
    <scope>IDENTIFICATION</scope>
</reference>
<organism evidence="1 2">
    <name type="scientific">Brassica oleracea var. oleracea</name>
    <dbReference type="NCBI Taxonomy" id="109376"/>
    <lineage>
        <taxon>Eukaryota</taxon>
        <taxon>Viridiplantae</taxon>
        <taxon>Streptophyta</taxon>
        <taxon>Embryophyta</taxon>
        <taxon>Tracheophyta</taxon>
        <taxon>Spermatophyta</taxon>
        <taxon>Magnoliopsida</taxon>
        <taxon>eudicotyledons</taxon>
        <taxon>Gunneridae</taxon>
        <taxon>Pentapetalae</taxon>
        <taxon>rosids</taxon>
        <taxon>malvids</taxon>
        <taxon>Brassicales</taxon>
        <taxon>Brassicaceae</taxon>
        <taxon>Brassiceae</taxon>
        <taxon>Brassica</taxon>
    </lineage>
</organism>
<dbReference type="AlphaFoldDB" id="A0A0D3D772"/>
<dbReference type="Gramene" id="Bo7g056430.1">
    <property type="protein sequence ID" value="Bo7g056430.1"/>
    <property type="gene ID" value="Bo7g056430"/>
</dbReference>
<dbReference type="OMA" id="IVENVGW"/>
<reference evidence="1 2" key="1">
    <citation type="journal article" date="2014" name="Genome Biol.">
        <title>Transcriptome and methylome profiling reveals relics of genome dominance in the mesopolyploid Brassica oleracea.</title>
        <authorList>
            <person name="Parkin I.A."/>
            <person name="Koh C."/>
            <person name="Tang H."/>
            <person name="Robinson S.J."/>
            <person name="Kagale S."/>
            <person name="Clarke W.E."/>
            <person name="Town C.D."/>
            <person name="Nixon J."/>
            <person name="Krishnakumar V."/>
            <person name="Bidwell S.L."/>
            <person name="Denoeud F."/>
            <person name="Belcram H."/>
            <person name="Links M.G."/>
            <person name="Just J."/>
            <person name="Clarke C."/>
            <person name="Bender T."/>
            <person name="Huebert T."/>
            <person name="Mason A.S."/>
            <person name="Pires J.C."/>
            <person name="Barker G."/>
            <person name="Moore J."/>
            <person name="Walley P.G."/>
            <person name="Manoli S."/>
            <person name="Batley J."/>
            <person name="Edwards D."/>
            <person name="Nelson M.N."/>
            <person name="Wang X."/>
            <person name="Paterson A.H."/>
            <person name="King G."/>
            <person name="Bancroft I."/>
            <person name="Chalhoub B."/>
            <person name="Sharpe A.G."/>
        </authorList>
    </citation>
    <scope>NUCLEOTIDE SEQUENCE</scope>
    <source>
        <strain evidence="1 2">cv. TO1000</strain>
    </source>
</reference>
<evidence type="ECO:0000313" key="1">
    <source>
        <dbReference type="EnsemblPlants" id="Bo7g056430.1"/>
    </source>
</evidence>
<sequence>MHGFSTLAVAIFNVCLGTDKEASKVFQLFTAYHHDLRSDDTCEMGESIENQLKAFGAEDLNCNKYGESFKFPDDGVIKTPRCVYGHDYADNLEEPSVSSDVSHSPLRDFSFDRFPDSSDSSPSLHLKLPALCRQWLRTREPQALPVSPRPTVERDLLAKFTFHKEEPRFMTFEVRLQASRGFFIAGPPVPNPWSNRHLTEVSFRKYLQLCLRGFLVQGMLVLDDPGYAEARSIVENVGWMYTVSNLYGSDAGVYIRGCRFDFDPVVINQLFMTPIVEQPHTWEDGDLSQAIAFLTGGRYAMLKKHLRFLFAFVREKPIDFGRLAYDQIIEMSRQSDADKKIVLPNLIYQTLNLQRDILALPGDEPLIGQPQNVSGLEADLSLRRGRRGRIHSND</sequence>
<evidence type="ECO:0000313" key="2">
    <source>
        <dbReference type="Proteomes" id="UP000032141"/>
    </source>
</evidence>
<dbReference type="EnsemblPlants" id="Bo7g056430.1">
    <property type="protein sequence ID" value="Bo7g056430.1"/>
    <property type="gene ID" value="Bo7g056430"/>
</dbReference>
<protein>
    <submittedName>
        <fullName evidence="1">Uncharacterized protein</fullName>
    </submittedName>
</protein>
<proteinExistence type="predicted"/>
<dbReference type="Proteomes" id="UP000032141">
    <property type="component" value="Chromosome C7"/>
</dbReference>